<dbReference type="RefSeq" id="YP_009120297.1">
    <property type="nucleotide sequence ID" value="NC_026440.1"/>
</dbReference>
<proteinExistence type="predicted"/>
<reference evidence="2 3" key="1">
    <citation type="journal article" date="2015" name="Parasitol. Res.">
        <title>Viruses in close associations with free-living amoebae.</title>
        <authorList>
            <person name="Scheid P."/>
        </authorList>
    </citation>
    <scope>NUCLEOTIDE SEQUENCE [LARGE SCALE GENOMIC DNA]</scope>
    <source>
        <strain evidence="2">KlaHel</strain>
    </source>
</reference>
<dbReference type="Proteomes" id="UP000202511">
    <property type="component" value="Segment"/>
</dbReference>
<sequence>MGRMPDKIQTNRKKALGTKKKRKKSGWRRGGSGVSALASFCFFFARRRAFWLSHTLLSFARAPTPFLALCARPAAHDSQLGPTSRARTPFSFPPPHISRSFPSFFLLPPTQGHPTCFGRKKGRHNTLA</sequence>
<name>A0A0B5JE66_9VIRU</name>
<dbReference type="GeneID" id="23462979"/>
<dbReference type="EMBL" id="KP136319">
    <property type="protein sequence ID" value="AJF98062.1"/>
    <property type="molecule type" value="Genomic_DNA"/>
</dbReference>
<accession>A0A0B5JE66</accession>
<evidence type="ECO:0000313" key="2">
    <source>
        <dbReference type="EMBL" id="AJF98062.1"/>
    </source>
</evidence>
<organism evidence="2 3">
    <name type="scientific">Pandoravirus inopinatum</name>
    <dbReference type="NCBI Taxonomy" id="1605721"/>
    <lineage>
        <taxon>Viruses</taxon>
        <taxon>Pandoravirus</taxon>
    </lineage>
</organism>
<protein>
    <submittedName>
        <fullName evidence="2">Uncharacterized protein</fullName>
    </submittedName>
</protein>
<feature type="compositionally biased region" description="Basic residues" evidence="1">
    <location>
        <begin position="10"/>
        <end position="27"/>
    </location>
</feature>
<evidence type="ECO:0000313" key="3">
    <source>
        <dbReference type="Proteomes" id="UP000202511"/>
    </source>
</evidence>
<feature type="region of interest" description="Disordered" evidence="1">
    <location>
        <begin position="1"/>
        <end position="33"/>
    </location>
</feature>
<dbReference type="KEGG" id="vg:23462979"/>
<evidence type="ECO:0000256" key="1">
    <source>
        <dbReference type="SAM" id="MobiDB-lite"/>
    </source>
</evidence>